<feature type="transmembrane region" description="Helical" evidence="12">
    <location>
        <begin position="191"/>
        <end position="211"/>
    </location>
</feature>
<evidence type="ECO:0000256" key="6">
    <source>
        <dbReference type="ARBA" id="ARBA00022892"/>
    </source>
</evidence>
<dbReference type="EMBL" id="CDMC01000003">
    <property type="protein sequence ID" value="CEL02774.1"/>
    <property type="molecule type" value="Genomic_DNA"/>
</dbReference>
<feature type="transmembrane region" description="Helical" evidence="12">
    <location>
        <begin position="63"/>
        <end position="84"/>
    </location>
</feature>
<feature type="compositionally biased region" description="Basic and acidic residues" evidence="11">
    <location>
        <begin position="252"/>
        <end position="265"/>
    </location>
</feature>
<dbReference type="Proteomes" id="UP000054771">
    <property type="component" value="Unassembled WGS sequence"/>
</dbReference>
<dbReference type="PRINTS" id="PR00660">
    <property type="entry name" value="ERLUMENR"/>
</dbReference>
<evidence type="ECO:0008006" key="15">
    <source>
        <dbReference type="Google" id="ProtNLM"/>
    </source>
</evidence>
<dbReference type="GO" id="GO:0046923">
    <property type="term" value="F:ER retention sequence binding"/>
    <property type="evidence" value="ECO:0007669"/>
    <property type="project" value="InterPro"/>
</dbReference>
<dbReference type="GO" id="GO:0016192">
    <property type="term" value="P:vesicle-mediated transport"/>
    <property type="evidence" value="ECO:0007669"/>
    <property type="project" value="UniProtKB-KW"/>
</dbReference>
<dbReference type="OMA" id="CILIWAI"/>
<evidence type="ECO:0000256" key="12">
    <source>
        <dbReference type="SAM" id="Phobius"/>
    </source>
</evidence>
<organism evidence="13 14">
    <name type="scientific">Aspergillus calidoustus</name>
    <dbReference type="NCBI Taxonomy" id="454130"/>
    <lineage>
        <taxon>Eukaryota</taxon>
        <taxon>Fungi</taxon>
        <taxon>Dikarya</taxon>
        <taxon>Ascomycota</taxon>
        <taxon>Pezizomycotina</taxon>
        <taxon>Eurotiomycetes</taxon>
        <taxon>Eurotiomycetidae</taxon>
        <taxon>Eurotiales</taxon>
        <taxon>Aspergillaceae</taxon>
        <taxon>Aspergillus</taxon>
        <taxon>Aspergillus subgen. Nidulantes</taxon>
    </lineage>
</organism>
<dbReference type="STRING" id="454130.A0A0U5FU25"/>
<evidence type="ECO:0000313" key="13">
    <source>
        <dbReference type="EMBL" id="CEL02774.1"/>
    </source>
</evidence>
<evidence type="ECO:0000256" key="5">
    <source>
        <dbReference type="ARBA" id="ARBA00022824"/>
    </source>
</evidence>
<feature type="transmembrane region" description="Helical" evidence="12">
    <location>
        <begin position="96"/>
        <end position="117"/>
    </location>
</feature>
<accession>A0A0U5FU25</accession>
<keyword evidence="14" id="KW-1185">Reference proteome</keyword>
<evidence type="ECO:0000313" key="14">
    <source>
        <dbReference type="Proteomes" id="UP000054771"/>
    </source>
</evidence>
<dbReference type="PANTHER" id="PTHR10585">
    <property type="entry name" value="ER LUMEN PROTEIN RETAINING RECEPTOR"/>
    <property type="match status" value="1"/>
</dbReference>
<comment type="similarity">
    <text evidence="2">Belongs to the ERD2 family.</text>
</comment>
<keyword evidence="3" id="KW-0813">Transport</keyword>
<keyword evidence="5" id="KW-0256">Endoplasmic reticulum</keyword>
<evidence type="ECO:0000256" key="8">
    <source>
        <dbReference type="ARBA" id="ARBA00022989"/>
    </source>
</evidence>
<evidence type="ECO:0000256" key="9">
    <source>
        <dbReference type="ARBA" id="ARBA00023136"/>
    </source>
</evidence>
<comment type="subcellular location">
    <subcellularLocation>
        <location evidence="1">Endoplasmic reticulum membrane</location>
        <topology evidence="1">Multi-pass membrane protein</topology>
    </subcellularLocation>
</comment>
<keyword evidence="7" id="KW-0653">Protein transport</keyword>
<dbReference type="GO" id="GO:0006621">
    <property type="term" value="P:protein retention in ER lumen"/>
    <property type="evidence" value="ECO:0007669"/>
    <property type="project" value="InterPro"/>
</dbReference>
<evidence type="ECO:0000256" key="2">
    <source>
        <dbReference type="ARBA" id="ARBA00010120"/>
    </source>
</evidence>
<evidence type="ECO:0000256" key="3">
    <source>
        <dbReference type="ARBA" id="ARBA00022448"/>
    </source>
</evidence>
<dbReference type="Pfam" id="PF00810">
    <property type="entry name" value="ER_lumen_recept"/>
    <property type="match status" value="1"/>
</dbReference>
<dbReference type="OrthoDB" id="7694678at2759"/>
<keyword evidence="4 12" id="KW-0812">Transmembrane</keyword>
<keyword evidence="8 12" id="KW-1133">Transmembrane helix</keyword>
<name>A0A0U5FU25_ASPCI</name>
<feature type="region of interest" description="Disordered" evidence="11">
    <location>
        <begin position="249"/>
        <end position="307"/>
    </location>
</feature>
<evidence type="ECO:0000256" key="11">
    <source>
        <dbReference type="SAM" id="MobiDB-lite"/>
    </source>
</evidence>
<protein>
    <recommendedName>
        <fullName evidence="15">ER lumen protein retaining receptor</fullName>
    </recommendedName>
</protein>
<dbReference type="GO" id="GO:0005789">
    <property type="term" value="C:endoplasmic reticulum membrane"/>
    <property type="evidence" value="ECO:0007669"/>
    <property type="project" value="UniProtKB-SubCell"/>
</dbReference>
<gene>
    <name evidence="13" type="ORF">ASPCAL03938</name>
</gene>
<dbReference type="AlphaFoldDB" id="A0A0U5FU25"/>
<evidence type="ECO:0000256" key="7">
    <source>
        <dbReference type="ARBA" id="ARBA00022927"/>
    </source>
</evidence>
<dbReference type="InterPro" id="IPR000133">
    <property type="entry name" value="ER_ret_rcpt"/>
</dbReference>
<keyword evidence="10" id="KW-0675">Receptor</keyword>
<proteinExistence type="inferred from homology"/>
<keyword evidence="6" id="KW-0931">ER-Golgi transport</keyword>
<reference evidence="14" key="1">
    <citation type="journal article" date="2016" name="Genome Announc.">
        <title>Draft genome sequences of fungus Aspergillus calidoustus.</title>
        <authorList>
            <person name="Horn F."/>
            <person name="Linde J."/>
            <person name="Mattern D.J."/>
            <person name="Walther G."/>
            <person name="Guthke R."/>
            <person name="Scherlach K."/>
            <person name="Martin K."/>
            <person name="Brakhage A.A."/>
            <person name="Petzke L."/>
            <person name="Valiante V."/>
        </authorList>
    </citation>
    <scope>NUCLEOTIDE SEQUENCE [LARGE SCALE GENOMIC DNA]</scope>
    <source>
        <strain evidence="14">SF006504</strain>
    </source>
</reference>
<evidence type="ECO:0000256" key="1">
    <source>
        <dbReference type="ARBA" id="ARBA00004477"/>
    </source>
</evidence>
<dbReference type="GO" id="GO:0015031">
    <property type="term" value="P:protein transport"/>
    <property type="evidence" value="ECO:0007669"/>
    <property type="project" value="UniProtKB-KW"/>
</dbReference>
<feature type="transmembrane region" description="Helical" evidence="12">
    <location>
        <begin position="161"/>
        <end position="179"/>
    </location>
</feature>
<evidence type="ECO:0000256" key="10">
    <source>
        <dbReference type="ARBA" id="ARBA00023170"/>
    </source>
</evidence>
<evidence type="ECO:0000256" key="4">
    <source>
        <dbReference type="ARBA" id="ARBA00022692"/>
    </source>
</evidence>
<feature type="transmembrane region" description="Helical" evidence="12">
    <location>
        <begin position="129"/>
        <end position="149"/>
    </location>
</feature>
<keyword evidence="9 12" id="KW-0472">Membrane</keyword>
<sequence>MVTFTIPRVLADFTHLASKCVLIWTIHQNRSAEGVSLLTQGLYTLVFLTRYVDLFQSKGWSSAYNVIFKIFYFISSFYTIYLMMRVFPRTRERERAWKMALGSIAVSLILAPIVWPIFEKYSRSWFEDILWTFSIILESVCVLPQLLLLRQTTVPTVINSYYLLMLGSYRAFYIINWFVRAVGPERHVDWISIIFGIIQTAFYVDFAWVYYTRQRVKLRNGGVVDSEDYRNSYLVNKVFNIRRRRSEDEEEQRLHGEGDGDERQSRNNRWGARGISVSADDTLENQRGEQPFAADRDAEGFSDEESN</sequence>